<dbReference type="GO" id="GO:0006508">
    <property type="term" value="P:proteolysis"/>
    <property type="evidence" value="ECO:0007669"/>
    <property type="project" value="UniProtKB-KW"/>
</dbReference>
<comment type="caution">
    <text evidence="2">The sequence shown here is derived from an EMBL/GenBank/DDBJ whole genome shotgun (WGS) entry which is preliminary data.</text>
</comment>
<proteinExistence type="predicted"/>
<feature type="transmembrane region" description="Helical" evidence="1">
    <location>
        <begin position="42"/>
        <end position="63"/>
    </location>
</feature>
<dbReference type="OrthoDB" id="3429068at2"/>
<evidence type="ECO:0000313" key="3">
    <source>
        <dbReference type="Proteomes" id="UP000305282"/>
    </source>
</evidence>
<gene>
    <name evidence="2" type="ORF">E7Y31_22380</name>
</gene>
<dbReference type="EMBL" id="SSXH01000963">
    <property type="protein sequence ID" value="THJ31264.1"/>
    <property type="molecule type" value="Genomic_DNA"/>
</dbReference>
<keyword evidence="1" id="KW-0472">Membrane</keyword>
<reference evidence="2 3" key="1">
    <citation type="submission" date="2019-04" db="EMBL/GenBank/DDBJ databases">
        <title>Draft genome sequences for three unisolated Alnus-infective Frankia Sp+ strains, AgTrS, AiOr and AvVan, the first sequenced Frankia strains able to sporulate in-planta.</title>
        <authorList>
            <person name="Bethencourt L."/>
            <person name="Vautrin F."/>
            <person name="Taib N."/>
            <person name="Dubost A."/>
            <person name="Castro-Garcia L."/>
            <person name="Imbaud O."/>
            <person name="Abrouk D."/>
            <person name="Fournier P."/>
            <person name="Briolay J."/>
            <person name="Nguyen A."/>
            <person name="Normand P."/>
            <person name="Fernandez M.P."/>
            <person name="Brochier-Armanet C."/>
            <person name="Herrera-Belaroussi A."/>
        </authorList>
    </citation>
    <scope>NUCLEOTIDE SEQUENCE [LARGE SCALE GENOMIC DNA]</scope>
    <source>
        <strain evidence="2 3">AvVan</strain>
    </source>
</reference>
<accession>A0A4S5BG00</accession>
<keyword evidence="3" id="KW-1185">Reference proteome</keyword>
<keyword evidence="1" id="KW-0812">Transmembrane</keyword>
<protein>
    <submittedName>
        <fullName evidence="2">Protease</fullName>
    </submittedName>
</protein>
<keyword evidence="2" id="KW-0378">Hydrolase</keyword>
<sequence>MHVLAAIVAIGPVAVAASMFPPAARAALARPGDEHSAGVARVLYRICGIYSALGLLVIVFGFFTAQRLDVLGQIWLMVAIALTGLAALVLAFAVLPAQRNLIDEITTAAAAHVAGTDNAGTDNAATGGGGAEASSGDMLVSAMDLPTADMPTASLPASRVAAALDSGAATGNGFALARTKRLAMTAGIFNLLWAAVTVLMIIRPGSTTGI</sequence>
<dbReference type="GO" id="GO:0008233">
    <property type="term" value="F:peptidase activity"/>
    <property type="evidence" value="ECO:0007669"/>
    <property type="project" value="UniProtKB-KW"/>
</dbReference>
<feature type="transmembrane region" description="Helical" evidence="1">
    <location>
        <begin position="75"/>
        <end position="95"/>
    </location>
</feature>
<evidence type="ECO:0000313" key="2">
    <source>
        <dbReference type="EMBL" id="THJ31264.1"/>
    </source>
</evidence>
<keyword evidence="2" id="KW-0645">Protease</keyword>
<keyword evidence="1" id="KW-1133">Transmembrane helix</keyword>
<feature type="transmembrane region" description="Helical" evidence="1">
    <location>
        <begin position="182"/>
        <end position="202"/>
    </location>
</feature>
<organism evidence="2 3">
    <name type="scientific">Candidatus Frankia alpina</name>
    <dbReference type="NCBI Taxonomy" id="2699483"/>
    <lineage>
        <taxon>Bacteria</taxon>
        <taxon>Bacillati</taxon>
        <taxon>Actinomycetota</taxon>
        <taxon>Actinomycetes</taxon>
        <taxon>Frankiales</taxon>
        <taxon>Frankiaceae</taxon>
        <taxon>Frankia</taxon>
    </lineage>
</organism>
<dbReference type="Proteomes" id="UP000305282">
    <property type="component" value="Unassembled WGS sequence"/>
</dbReference>
<dbReference type="AlphaFoldDB" id="A0A4S5BG00"/>
<name>A0A4S5BG00_9ACTN</name>
<evidence type="ECO:0000256" key="1">
    <source>
        <dbReference type="SAM" id="Phobius"/>
    </source>
</evidence>